<comment type="caution">
    <text evidence="9">The sequence shown here is derived from an EMBL/GenBank/DDBJ whole genome shotgun (WGS) entry which is preliminary data.</text>
</comment>
<evidence type="ECO:0000313" key="9">
    <source>
        <dbReference type="EMBL" id="SAL84767.1"/>
    </source>
</evidence>
<organism evidence="9 10">
    <name type="scientific">Caballeronia arvi</name>
    <dbReference type="NCBI Taxonomy" id="1777135"/>
    <lineage>
        <taxon>Bacteria</taxon>
        <taxon>Pseudomonadati</taxon>
        <taxon>Pseudomonadota</taxon>
        <taxon>Betaproteobacteria</taxon>
        <taxon>Burkholderiales</taxon>
        <taxon>Burkholderiaceae</taxon>
        <taxon>Caballeronia</taxon>
    </lineage>
</organism>
<dbReference type="GO" id="GO:0000156">
    <property type="term" value="F:phosphorelay response regulator activity"/>
    <property type="evidence" value="ECO:0007669"/>
    <property type="project" value="TreeGrafter"/>
</dbReference>
<dbReference type="SMART" id="SM00387">
    <property type="entry name" value="HATPase_c"/>
    <property type="match status" value="1"/>
</dbReference>
<dbReference type="GO" id="GO:0007234">
    <property type="term" value="P:osmosensory signaling via phosphorelay pathway"/>
    <property type="evidence" value="ECO:0007669"/>
    <property type="project" value="TreeGrafter"/>
</dbReference>
<dbReference type="EMBL" id="FCOM02000054">
    <property type="protein sequence ID" value="SAL84767.1"/>
    <property type="molecule type" value="Genomic_DNA"/>
</dbReference>
<dbReference type="InterPro" id="IPR003594">
    <property type="entry name" value="HATPase_dom"/>
</dbReference>
<keyword evidence="10" id="KW-1185">Reference proteome</keyword>
<evidence type="ECO:0000259" key="8">
    <source>
        <dbReference type="PROSITE" id="PS50109"/>
    </source>
</evidence>
<sequence>MAGLIDDVMDFARGRLGGGLAVNVETVADLGPSLHAVIDELCDANPSCIVERDIEVMEAVDCDRARMQQLLSNLLANALSHGSKGAPVAVTARLADGRLVLSVRNSGKPIPGDILTRIFEPYYHPASSVPGGGSGSAFTSASRLWTPMVVVSPSR</sequence>
<evidence type="ECO:0000313" key="10">
    <source>
        <dbReference type="Proteomes" id="UP000055019"/>
    </source>
</evidence>
<dbReference type="AlphaFoldDB" id="A0A158KUH7"/>
<gene>
    <name evidence="9" type="ORF">AWB74_07054</name>
</gene>
<dbReference type="InterPro" id="IPR050351">
    <property type="entry name" value="BphY/WalK/GraS-like"/>
</dbReference>
<dbReference type="Pfam" id="PF02518">
    <property type="entry name" value="HATPase_c"/>
    <property type="match status" value="1"/>
</dbReference>
<proteinExistence type="predicted"/>
<keyword evidence="7" id="KW-0902">Two-component regulatory system</keyword>
<evidence type="ECO:0000256" key="5">
    <source>
        <dbReference type="ARBA" id="ARBA00022777"/>
    </source>
</evidence>
<reference evidence="9" key="1">
    <citation type="submission" date="2016-01" db="EMBL/GenBank/DDBJ databases">
        <authorList>
            <person name="Peeters C."/>
        </authorList>
    </citation>
    <scope>NUCLEOTIDE SEQUENCE [LARGE SCALE GENOMIC DNA]</scope>
    <source>
        <strain evidence="9">LMG 29317</strain>
    </source>
</reference>
<dbReference type="InterPro" id="IPR005467">
    <property type="entry name" value="His_kinase_dom"/>
</dbReference>
<keyword evidence="6" id="KW-0067">ATP-binding</keyword>
<dbReference type="PANTHER" id="PTHR42878">
    <property type="entry name" value="TWO-COMPONENT HISTIDINE KINASE"/>
    <property type="match status" value="1"/>
</dbReference>
<dbReference type="EC" id="2.7.13.3" evidence="2"/>
<name>A0A158KUH7_9BURK</name>
<dbReference type="Proteomes" id="UP000055019">
    <property type="component" value="Unassembled WGS sequence"/>
</dbReference>
<dbReference type="PANTHER" id="PTHR42878:SF7">
    <property type="entry name" value="SENSOR HISTIDINE KINASE GLRK"/>
    <property type="match status" value="1"/>
</dbReference>
<dbReference type="SUPFAM" id="SSF55874">
    <property type="entry name" value="ATPase domain of HSP90 chaperone/DNA topoisomerase II/histidine kinase"/>
    <property type="match status" value="1"/>
</dbReference>
<dbReference type="GO" id="GO:0005524">
    <property type="term" value="F:ATP binding"/>
    <property type="evidence" value="ECO:0007669"/>
    <property type="project" value="UniProtKB-KW"/>
</dbReference>
<evidence type="ECO:0000256" key="1">
    <source>
        <dbReference type="ARBA" id="ARBA00000085"/>
    </source>
</evidence>
<evidence type="ECO:0000256" key="2">
    <source>
        <dbReference type="ARBA" id="ARBA00012438"/>
    </source>
</evidence>
<evidence type="ECO:0000256" key="4">
    <source>
        <dbReference type="ARBA" id="ARBA00022741"/>
    </source>
</evidence>
<dbReference type="InterPro" id="IPR036890">
    <property type="entry name" value="HATPase_C_sf"/>
</dbReference>
<evidence type="ECO:0000256" key="6">
    <source>
        <dbReference type="ARBA" id="ARBA00022840"/>
    </source>
</evidence>
<keyword evidence="3" id="KW-0808">Transferase</keyword>
<keyword evidence="5 9" id="KW-0418">Kinase</keyword>
<protein>
    <recommendedName>
        <fullName evidence="2">histidine kinase</fullName>
        <ecNumber evidence="2">2.7.13.3</ecNumber>
    </recommendedName>
</protein>
<evidence type="ECO:0000256" key="3">
    <source>
        <dbReference type="ARBA" id="ARBA00022679"/>
    </source>
</evidence>
<keyword evidence="4" id="KW-0547">Nucleotide-binding</keyword>
<comment type="catalytic activity">
    <reaction evidence="1">
        <text>ATP + protein L-histidine = ADP + protein N-phospho-L-histidine.</text>
        <dbReference type="EC" id="2.7.13.3"/>
    </reaction>
</comment>
<evidence type="ECO:0000256" key="7">
    <source>
        <dbReference type="ARBA" id="ARBA00023012"/>
    </source>
</evidence>
<dbReference type="OrthoDB" id="8807260at2"/>
<dbReference type="Gene3D" id="3.30.565.10">
    <property type="entry name" value="Histidine kinase-like ATPase, C-terminal domain"/>
    <property type="match status" value="1"/>
</dbReference>
<dbReference type="PROSITE" id="PS50109">
    <property type="entry name" value="HIS_KIN"/>
    <property type="match status" value="1"/>
</dbReference>
<feature type="domain" description="Histidine kinase" evidence="8">
    <location>
        <begin position="1"/>
        <end position="144"/>
    </location>
</feature>
<dbReference type="GO" id="GO:0030295">
    <property type="term" value="F:protein kinase activator activity"/>
    <property type="evidence" value="ECO:0007669"/>
    <property type="project" value="TreeGrafter"/>
</dbReference>
<dbReference type="GO" id="GO:0004673">
    <property type="term" value="F:protein histidine kinase activity"/>
    <property type="evidence" value="ECO:0007669"/>
    <property type="project" value="UniProtKB-EC"/>
</dbReference>
<accession>A0A158KUH7</accession>